<evidence type="ECO:0000313" key="5">
    <source>
        <dbReference type="Proteomes" id="UP000277094"/>
    </source>
</evidence>
<dbReference type="CDD" id="cd05233">
    <property type="entry name" value="SDR_c"/>
    <property type="match status" value="1"/>
</dbReference>
<dbReference type="PRINTS" id="PR00080">
    <property type="entry name" value="SDRFAMILY"/>
</dbReference>
<proteinExistence type="inferred from homology"/>
<dbReference type="Gene3D" id="3.40.50.720">
    <property type="entry name" value="NAD(P)-binding Rossmann-like Domain"/>
    <property type="match status" value="1"/>
</dbReference>
<evidence type="ECO:0000256" key="1">
    <source>
        <dbReference type="ARBA" id="ARBA00006484"/>
    </source>
</evidence>
<dbReference type="RefSeq" id="WP_123233187.1">
    <property type="nucleotide sequence ID" value="NZ_RJSG01000002.1"/>
</dbReference>
<dbReference type="PANTHER" id="PTHR43639">
    <property type="entry name" value="OXIDOREDUCTASE, SHORT-CHAIN DEHYDROGENASE/REDUCTASE FAMILY (AFU_ORTHOLOGUE AFUA_5G02870)"/>
    <property type="match status" value="1"/>
</dbReference>
<dbReference type="PRINTS" id="PR00081">
    <property type="entry name" value="GDHRDH"/>
</dbReference>
<dbReference type="PROSITE" id="PS00061">
    <property type="entry name" value="ADH_SHORT"/>
    <property type="match status" value="1"/>
</dbReference>
<accession>A0A3N0DT78</accession>
<dbReference type="FunFam" id="3.40.50.720:FF:000084">
    <property type="entry name" value="Short-chain dehydrogenase reductase"/>
    <property type="match status" value="1"/>
</dbReference>
<dbReference type="SUPFAM" id="SSF51735">
    <property type="entry name" value="NAD(P)-binding Rossmann-fold domains"/>
    <property type="match status" value="1"/>
</dbReference>
<dbReference type="GO" id="GO:0016491">
    <property type="term" value="F:oxidoreductase activity"/>
    <property type="evidence" value="ECO:0007669"/>
    <property type="project" value="UniProtKB-KW"/>
</dbReference>
<evidence type="ECO:0000256" key="3">
    <source>
        <dbReference type="RuleBase" id="RU000363"/>
    </source>
</evidence>
<dbReference type="InterPro" id="IPR002347">
    <property type="entry name" value="SDR_fam"/>
</dbReference>
<protein>
    <submittedName>
        <fullName evidence="4">SDR family oxidoreductase</fullName>
    </submittedName>
</protein>
<dbReference type="AlphaFoldDB" id="A0A3N0DT78"/>
<organism evidence="4 5">
    <name type="scientific">Nocardioides marmorisolisilvae</name>
    <dbReference type="NCBI Taxonomy" id="1542737"/>
    <lineage>
        <taxon>Bacteria</taxon>
        <taxon>Bacillati</taxon>
        <taxon>Actinomycetota</taxon>
        <taxon>Actinomycetes</taxon>
        <taxon>Propionibacteriales</taxon>
        <taxon>Nocardioidaceae</taxon>
        <taxon>Nocardioides</taxon>
    </lineage>
</organism>
<name>A0A3N0DT78_9ACTN</name>
<comment type="similarity">
    <text evidence="1 3">Belongs to the short-chain dehydrogenases/reductases (SDR) family.</text>
</comment>
<dbReference type="EMBL" id="RJSG01000002">
    <property type="protein sequence ID" value="RNL78686.1"/>
    <property type="molecule type" value="Genomic_DNA"/>
</dbReference>
<dbReference type="InterPro" id="IPR036291">
    <property type="entry name" value="NAD(P)-bd_dom_sf"/>
</dbReference>
<evidence type="ECO:0000256" key="2">
    <source>
        <dbReference type="ARBA" id="ARBA00023002"/>
    </source>
</evidence>
<gene>
    <name evidence="4" type="ORF">EFL95_06280</name>
</gene>
<evidence type="ECO:0000313" key="4">
    <source>
        <dbReference type="EMBL" id="RNL78686.1"/>
    </source>
</evidence>
<sequence length="258" mass="26417">MTLTPVLRPDVFAGRSILVTGASSGLGAASVRRFAAAGGRVYAAARNTELLAEVAASCADLPGEVAFGSHDVTSADDCRAAVAGAVAAFGRLDVVVNNAGRHDFRITTEVTDEQWAHDVALNLSGAFFVAQAALPHLLETGGNIVNVASVAAIMGEAYSAAYTASKHGIVGLTKALAIEYLNTPVRVNCVCPGGMNTPQVTTIDVPEGADWDLIMRVSAKRGLMEADHVAAVIAFLASDDAAAVHGSILPVDQGHLAG</sequence>
<dbReference type="OrthoDB" id="3542748at2"/>
<comment type="caution">
    <text evidence="4">The sequence shown here is derived from an EMBL/GenBank/DDBJ whole genome shotgun (WGS) entry which is preliminary data.</text>
</comment>
<keyword evidence="2" id="KW-0560">Oxidoreductase</keyword>
<dbReference type="PANTHER" id="PTHR43639:SF9">
    <property type="entry name" value="BLL5898 PROTEIN"/>
    <property type="match status" value="1"/>
</dbReference>
<dbReference type="InterPro" id="IPR020904">
    <property type="entry name" value="Sc_DH/Rdtase_CS"/>
</dbReference>
<dbReference type="Pfam" id="PF00106">
    <property type="entry name" value="adh_short"/>
    <property type="match status" value="1"/>
</dbReference>
<dbReference type="Proteomes" id="UP000277094">
    <property type="component" value="Unassembled WGS sequence"/>
</dbReference>
<keyword evidence="5" id="KW-1185">Reference proteome</keyword>
<reference evidence="4 5" key="1">
    <citation type="submission" date="2018-11" db="EMBL/GenBank/DDBJ databases">
        <authorList>
            <person name="Li F."/>
        </authorList>
    </citation>
    <scope>NUCLEOTIDE SEQUENCE [LARGE SCALE GENOMIC DNA]</scope>
    <source>
        <strain evidence="4 5">KIS18-7</strain>
    </source>
</reference>